<evidence type="ECO:0000256" key="5">
    <source>
        <dbReference type="ARBA" id="ARBA00004653"/>
    </source>
</evidence>
<dbReference type="CDD" id="cd22658">
    <property type="entry name" value="STING_C_metazoan-like"/>
    <property type="match status" value="1"/>
</dbReference>
<dbReference type="FunFam" id="1.20.5.5200:FF:000001">
    <property type="entry name" value="Stimulator of interferon genes protein"/>
    <property type="match status" value="1"/>
</dbReference>
<dbReference type="GO" id="GO:0033116">
    <property type="term" value="C:endoplasmic reticulum-Golgi intermediate compartment membrane"/>
    <property type="evidence" value="ECO:0007669"/>
    <property type="project" value="UniProtKB-SubCell"/>
</dbReference>
<reference evidence="18" key="3">
    <citation type="submission" date="2025-09" db="UniProtKB">
        <authorList>
            <consortium name="Ensembl"/>
        </authorList>
    </citation>
    <scope>IDENTIFICATION</scope>
</reference>
<feature type="domain" description="STING ligand-binding" evidence="16">
    <location>
        <begin position="155"/>
        <end position="338"/>
    </location>
</feature>
<dbReference type="GO" id="GO:0000045">
    <property type="term" value="P:autophagosome assembly"/>
    <property type="evidence" value="ECO:0007669"/>
    <property type="project" value="TreeGrafter"/>
</dbReference>
<evidence type="ECO:0000313" key="18">
    <source>
        <dbReference type="Ensembl" id="ENSLACP00000004185.1"/>
    </source>
</evidence>
<dbReference type="Proteomes" id="UP000008672">
    <property type="component" value="Unassembled WGS sequence"/>
</dbReference>
<feature type="transmembrane region" description="Helical" evidence="15">
    <location>
        <begin position="21"/>
        <end position="40"/>
    </location>
</feature>
<sequence>FGLQNMSAIIPQPRGNRANQMAYFIITVILMLLWIFRNIMDNVLEVIALHILLLQGAAIMKGICNFAEEVNHVQPRYGGSYWKALEACLNLSKYDVMKIVFAGVLWWHFSSSLFVVWFLHLLVSCLCHLLNNVLGVLKPSPVEVSEIYERNRIGVAHGLAWSYYLGYLKLVLPELEDRIKSYNVSHGNLLKHKETWRLHILLPLSCSIFDNLADVDSNIEFLDNLSELQINRAGIKGRSYKHSLYQVLDEDKRPHYCILEYATPLKSLLEMSKEASAEFTKEDRLEQTKLFYRTLKDILDNSQECRGRFRLVIYDGREDSGKSHFLSKELLRHLNQQQKEEYFMSEQTQPNSSSTSCLSTEPQLMISDTDAPHTLKRQVC</sequence>
<dbReference type="GO" id="GO:0035438">
    <property type="term" value="F:cyclic-di-GMP binding"/>
    <property type="evidence" value="ECO:0007669"/>
    <property type="project" value="TreeGrafter"/>
</dbReference>
<keyword evidence="9" id="KW-0547">Nucleotide-binding</keyword>
<feature type="transmembrane region" description="Helical" evidence="15">
    <location>
        <begin position="99"/>
        <end position="123"/>
    </location>
</feature>
<evidence type="ECO:0000259" key="17">
    <source>
        <dbReference type="Pfam" id="PF23417"/>
    </source>
</evidence>
<dbReference type="Gene3D" id="1.20.5.5200">
    <property type="match status" value="1"/>
</dbReference>
<dbReference type="InterPro" id="IPR055432">
    <property type="entry name" value="STING_LBD"/>
</dbReference>
<dbReference type="eggNOG" id="ENOG502R15M">
    <property type="taxonomic scope" value="Eukaryota"/>
</dbReference>
<comment type="similarity">
    <text evidence="6">Belongs to the STING family.</text>
</comment>
<dbReference type="GeneTree" id="ENSGT00390000008582"/>
<dbReference type="Gene3D" id="3.40.50.12100">
    <property type="entry name" value="Stimulator of interferon genes protein"/>
    <property type="match status" value="1"/>
</dbReference>
<gene>
    <name evidence="18" type="primary">STING1</name>
</gene>
<dbReference type="GO" id="GO:0002218">
    <property type="term" value="P:activation of innate immune response"/>
    <property type="evidence" value="ECO:0007669"/>
    <property type="project" value="InterPro"/>
</dbReference>
<dbReference type="GO" id="GO:0016239">
    <property type="term" value="P:positive regulation of macroautophagy"/>
    <property type="evidence" value="ECO:0007669"/>
    <property type="project" value="TreeGrafter"/>
</dbReference>
<dbReference type="EMBL" id="AFYH01018640">
    <property type="status" value="NOT_ANNOTATED_CDS"/>
    <property type="molecule type" value="Genomic_DNA"/>
</dbReference>
<evidence type="ECO:0000256" key="3">
    <source>
        <dbReference type="ARBA" id="ARBA00004542"/>
    </source>
</evidence>
<name>H3A3G4_LATCH</name>
<evidence type="ECO:0000256" key="10">
    <source>
        <dbReference type="ARBA" id="ARBA00022824"/>
    </source>
</evidence>
<evidence type="ECO:0000256" key="8">
    <source>
        <dbReference type="ARBA" id="ARBA00022692"/>
    </source>
</evidence>
<dbReference type="PANTHER" id="PTHR34339:SF1">
    <property type="entry name" value="STIMULATOR OF INTERFERON GENES PROTEIN"/>
    <property type="match status" value="1"/>
</dbReference>
<dbReference type="FunCoup" id="H3A3G4">
    <property type="interactions" value="316"/>
</dbReference>
<organism evidence="18 19">
    <name type="scientific">Latimeria chalumnae</name>
    <name type="common">Coelacanth</name>
    <dbReference type="NCBI Taxonomy" id="7897"/>
    <lineage>
        <taxon>Eukaryota</taxon>
        <taxon>Metazoa</taxon>
        <taxon>Chordata</taxon>
        <taxon>Craniata</taxon>
        <taxon>Vertebrata</taxon>
        <taxon>Euteleostomi</taxon>
        <taxon>Coelacanthiformes</taxon>
        <taxon>Coelacanthidae</taxon>
        <taxon>Latimeria</taxon>
    </lineage>
</organism>
<evidence type="ECO:0000256" key="2">
    <source>
        <dbReference type="ARBA" id="ARBA00004477"/>
    </source>
</evidence>
<dbReference type="InterPro" id="IPR029158">
    <property type="entry name" value="STING"/>
</dbReference>
<evidence type="ECO:0000256" key="4">
    <source>
        <dbReference type="ARBA" id="ARBA00004556"/>
    </source>
</evidence>
<dbReference type="InterPro" id="IPR038623">
    <property type="entry name" value="STING_C_sf"/>
</dbReference>
<dbReference type="OMA" id="QYGQAGF"/>
<feature type="domain" description="STING transmembrane" evidence="17">
    <location>
        <begin position="44"/>
        <end position="151"/>
    </location>
</feature>
<evidence type="ECO:0000313" key="19">
    <source>
        <dbReference type="Proteomes" id="UP000008672"/>
    </source>
</evidence>
<evidence type="ECO:0000256" key="15">
    <source>
        <dbReference type="SAM" id="Phobius"/>
    </source>
</evidence>
<dbReference type="HOGENOM" id="CLU_062449_0_0_1"/>
<evidence type="ECO:0000256" key="11">
    <source>
        <dbReference type="ARBA" id="ARBA00022989"/>
    </source>
</evidence>
<dbReference type="EMBL" id="AFYH01018641">
    <property type="status" value="NOT_ANNOTATED_CDS"/>
    <property type="molecule type" value="Genomic_DNA"/>
</dbReference>
<comment type="subcellular location">
    <subcellularLocation>
        <location evidence="4">Cytoplasm</location>
        <location evidence="4">Perinuclear region</location>
    </subcellularLocation>
    <subcellularLocation>
        <location evidence="3">Cytoplasmic vesicle</location>
        <location evidence="3">Autophagosome membrane</location>
        <topology evidence="3">Multi-pass membrane protein</topology>
    </subcellularLocation>
    <subcellularLocation>
        <location evidence="2">Endoplasmic reticulum membrane</location>
        <topology evidence="2">Multi-pass membrane protein</topology>
    </subcellularLocation>
    <subcellularLocation>
        <location evidence="1">Endoplasmic reticulum-Golgi intermediate compartment membrane</location>
        <topology evidence="1">Multi-pass membrane protein</topology>
    </subcellularLocation>
    <subcellularLocation>
        <location evidence="5">Golgi apparatus membrane</location>
        <topology evidence="5">Multi-pass membrane protein</topology>
    </subcellularLocation>
</comment>
<evidence type="ECO:0000256" key="12">
    <source>
        <dbReference type="ARBA" id="ARBA00023136"/>
    </source>
</evidence>
<dbReference type="InParanoid" id="H3A3G4"/>
<feature type="compositionally biased region" description="Polar residues" evidence="14">
    <location>
        <begin position="345"/>
        <end position="362"/>
    </location>
</feature>
<dbReference type="FunFam" id="3.40.50.12100:FF:000001">
    <property type="entry name" value="Stimulator of interferon genes protein"/>
    <property type="match status" value="1"/>
</dbReference>
<keyword evidence="12 15" id="KW-0472">Membrane</keyword>
<dbReference type="Ensembl" id="ENSLACT00000004221.1">
    <property type="protein sequence ID" value="ENSLACP00000004185.1"/>
    <property type="gene ID" value="ENSLACG00000003721.1"/>
</dbReference>
<comment type="catalytic activity">
    <reaction evidence="13">
        <text>H(+)(in) = H(+)(out)</text>
        <dbReference type="Rhea" id="RHEA:34979"/>
        <dbReference type="ChEBI" id="CHEBI:15378"/>
    </reaction>
</comment>
<keyword evidence="19" id="KW-1185">Reference proteome</keyword>
<dbReference type="GO" id="GO:0061507">
    <property type="term" value="F:2',3'-cyclic GMP-AMP binding"/>
    <property type="evidence" value="ECO:0007669"/>
    <property type="project" value="TreeGrafter"/>
</dbReference>
<dbReference type="STRING" id="7897.ENSLACP00000004185"/>
<evidence type="ECO:0000259" key="16">
    <source>
        <dbReference type="Pfam" id="PF15009"/>
    </source>
</evidence>
<feature type="transmembrane region" description="Helical" evidence="15">
    <location>
        <begin position="46"/>
        <end position="67"/>
    </location>
</feature>
<accession>H3A3G4</accession>
<dbReference type="InterPro" id="IPR047191">
    <property type="entry name" value="STING_C_chordates"/>
</dbReference>
<evidence type="ECO:0000256" key="9">
    <source>
        <dbReference type="ARBA" id="ARBA00022741"/>
    </source>
</evidence>
<reference evidence="19" key="1">
    <citation type="submission" date="2011-08" db="EMBL/GenBank/DDBJ databases">
        <title>The draft genome of Latimeria chalumnae.</title>
        <authorList>
            <person name="Di Palma F."/>
            <person name="Alfoldi J."/>
            <person name="Johnson J."/>
            <person name="Berlin A."/>
            <person name="Gnerre S."/>
            <person name="Jaffe D."/>
            <person name="MacCallum I."/>
            <person name="Young S."/>
            <person name="Walker B.J."/>
            <person name="Lander E."/>
            <person name="Lindblad-Toh K."/>
        </authorList>
    </citation>
    <scope>NUCLEOTIDE SEQUENCE [LARGE SCALE GENOMIC DNA]</scope>
    <source>
        <strain evidence="19">Wild caught</strain>
    </source>
</reference>
<dbReference type="Bgee" id="ENSLACG00000003721">
    <property type="expression patterns" value="Expressed in pelvic fin and 1 other cell type or tissue"/>
</dbReference>
<dbReference type="InterPro" id="IPR055434">
    <property type="entry name" value="STING_TM"/>
</dbReference>
<dbReference type="PANTHER" id="PTHR34339">
    <property type="entry name" value="STIMULATOR OF INTERFERON GENES PROTEIN"/>
    <property type="match status" value="1"/>
</dbReference>
<dbReference type="GO" id="GO:0005789">
    <property type="term" value="C:endoplasmic reticulum membrane"/>
    <property type="evidence" value="ECO:0007669"/>
    <property type="project" value="UniProtKB-SubCell"/>
</dbReference>
<dbReference type="GO" id="GO:0000139">
    <property type="term" value="C:Golgi membrane"/>
    <property type="evidence" value="ECO:0007669"/>
    <property type="project" value="UniProtKB-SubCell"/>
</dbReference>
<reference evidence="18" key="2">
    <citation type="submission" date="2025-08" db="UniProtKB">
        <authorList>
            <consortium name="Ensembl"/>
        </authorList>
    </citation>
    <scope>IDENTIFICATION</scope>
</reference>
<dbReference type="GO" id="GO:0032481">
    <property type="term" value="P:positive regulation of type I interferon production"/>
    <property type="evidence" value="ECO:0007669"/>
    <property type="project" value="InterPro"/>
</dbReference>
<dbReference type="GO" id="GO:0048471">
    <property type="term" value="C:perinuclear region of cytoplasm"/>
    <property type="evidence" value="ECO:0007669"/>
    <property type="project" value="UniProtKB-SubCell"/>
</dbReference>
<evidence type="ECO:0000256" key="6">
    <source>
        <dbReference type="ARBA" id="ARBA00009027"/>
    </source>
</evidence>
<dbReference type="GO" id="GO:0000421">
    <property type="term" value="C:autophagosome membrane"/>
    <property type="evidence" value="ECO:0007669"/>
    <property type="project" value="UniProtKB-SubCell"/>
</dbReference>
<evidence type="ECO:0000256" key="14">
    <source>
        <dbReference type="SAM" id="MobiDB-lite"/>
    </source>
</evidence>
<dbReference type="GO" id="GO:0061709">
    <property type="term" value="P:reticulophagy"/>
    <property type="evidence" value="ECO:0007669"/>
    <property type="project" value="TreeGrafter"/>
</dbReference>
<evidence type="ECO:0000256" key="13">
    <source>
        <dbReference type="ARBA" id="ARBA00024169"/>
    </source>
</evidence>
<dbReference type="AlphaFoldDB" id="H3A3G4"/>
<keyword evidence="8 15" id="KW-0812">Transmembrane</keyword>
<evidence type="ECO:0000256" key="7">
    <source>
        <dbReference type="ARBA" id="ARBA00018708"/>
    </source>
</evidence>
<proteinExistence type="inferred from homology"/>
<protein>
    <recommendedName>
        <fullName evidence="7">Stimulator of interferon genes protein</fullName>
    </recommendedName>
</protein>
<dbReference type="Pfam" id="PF15009">
    <property type="entry name" value="STING_LBD"/>
    <property type="match status" value="1"/>
</dbReference>
<dbReference type="Pfam" id="PF23417">
    <property type="entry name" value="STING_TM"/>
    <property type="match status" value="1"/>
</dbReference>
<dbReference type="GO" id="GO:0051607">
    <property type="term" value="P:defense response to virus"/>
    <property type="evidence" value="ECO:0007669"/>
    <property type="project" value="TreeGrafter"/>
</dbReference>
<keyword evidence="11 15" id="KW-1133">Transmembrane helix</keyword>
<evidence type="ECO:0000256" key="1">
    <source>
        <dbReference type="ARBA" id="ARBA00004457"/>
    </source>
</evidence>
<feature type="region of interest" description="Disordered" evidence="14">
    <location>
        <begin position="344"/>
        <end position="380"/>
    </location>
</feature>
<dbReference type="GO" id="GO:0045087">
    <property type="term" value="P:innate immune response"/>
    <property type="evidence" value="ECO:0007669"/>
    <property type="project" value="TreeGrafter"/>
</dbReference>
<keyword evidence="10" id="KW-0256">Endoplasmic reticulum</keyword>